<gene>
    <name evidence="1" type="ORF">AMST5_00739</name>
</gene>
<dbReference type="EMBL" id="OY288114">
    <property type="protein sequence ID" value="CAJ0854430.1"/>
    <property type="molecule type" value="Genomic_DNA"/>
</dbReference>
<sequence>MKALLDCRDELANITARAHLLELALLHTNEGGEGVYRDAICQQAQDVARQLSKLQETLAALTPGDK</sequence>
<accession>A0AA48LY85</accession>
<reference evidence="1" key="1">
    <citation type="submission" date="2023-07" db="EMBL/GenBank/DDBJ databases">
        <authorList>
            <person name="Pelsma A.J. K."/>
        </authorList>
    </citation>
    <scope>NUCLEOTIDE SEQUENCE</scope>
</reference>
<protein>
    <submittedName>
        <fullName evidence="1">Uncharacterized protein</fullName>
    </submittedName>
</protein>
<dbReference type="AlphaFoldDB" id="A0AA48LY85"/>
<evidence type="ECO:0000313" key="1">
    <source>
        <dbReference type="EMBL" id="CAJ0854430.1"/>
    </source>
</evidence>
<name>A0AA48LY85_9ZZZZ</name>
<organism evidence="1">
    <name type="scientific">freshwater sediment metagenome</name>
    <dbReference type="NCBI Taxonomy" id="556182"/>
    <lineage>
        <taxon>unclassified sequences</taxon>
        <taxon>metagenomes</taxon>
        <taxon>ecological metagenomes</taxon>
    </lineage>
</organism>
<proteinExistence type="predicted"/>